<dbReference type="GO" id="GO:0005829">
    <property type="term" value="C:cytosol"/>
    <property type="evidence" value="ECO:0007669"/>
    <property type="project" value="TreeGrafter"/>
</dbReference>
<dbReference type="Pfam" id="PF01648">
    <property type="entry name" value="ACPS"/>
    <property type="match status" value="1"/>
</dbReference>
<sequence>MTVKEKILPELIEHPSIPDEVIVAYEPLTIETTGGDRDTSESITGTLLLKRMADRYLDGKTIDVFTKKYEKPQAFIDGEEVSVSFSHTDDAIVAAISTSLNVGVDMEAKSREVHERLASRMKSKDEKSTLYEGNSLIRVWTFKEAALKMIGTGLRKPMNHVTVSIENEHHFNAEFDDGNRAKICSFIHQDHWISICYKLLP</sequence>
<dbReference type="AlphaFoldDB" id="A0A2N0VKK6"/>
<name>A0A2N0VKK6_9BACT</name>
<keyword evidence="2" id="KW-0808">Transferase</keyword>
<dbReference type="EMBL" id="PISP01000001">
    <property type="protein sequence ID" value="PKD44694.1"/>
    <property type="molecule type" value="Genomic_DNA"/>
</dbReference>
<feature type="domain" description="4'-phosphopantetheinyl transferase" evidence="3">
    <location>
        <begin position="102"/>
        <end position="196"/>
    </location>
</feature>
<evidence type="ECO:0000259" key="3">
    <source>
        <dbReference type="Pfam" id="PF01648"/>
    </source>
</evidence>
<evidence type="ECO:0000313" key="5">
    <source>
        <dbReference type="Proteomes" id="UP000233398"/>
    </source>
</evidence>
<dbReference type="Gene3D" id="3.90.470.20">
    <property type="entry name" value="4'-phosphopantetheinyl transferase domain"/>
    <property type="match status" value="2"/>
</dbReference>
<evidence type="ECO:0000256" key="2">
    <source>
        <dbReference type="ARBA" id="ARBA00022679"/>
    </source>
</evidence>
<dbReference type="GO" id="GO:0019878">
    <property type="term" value="P:lysine biosynthetic process via aminoadipic acid"/>
    <property type="evidence" value="ECO:0007669"/>
    <property type="project" value="TreeGrafter"/>
</dbReference>
<gene>
    <name evidence="4" type="ORF">CWD77_04315</name>
</gene>
<reference evidence="4 5" key="1">
    <citation type="submission" date="2017-11" db="EMBL/GenBank/DDBJ databases">
        <title>Rhodohalobacter 15182 sp. nov., isolated from a salt lake.</title>
        <authorList>
            <person name="Han S."/>
        </authorList>
    </citation>
    <scope>NUCLEOTIDE SEQUENCE [LARGE SCALE GENOMIC DNA]</scope>
    <source>
        <strain evidence="4 5">15182</strain>
    </source>
</reference>
<protein>
    <recommendedName>
        <fullName evidence="3">4'-phosphopantetheinyl transferase domain-containing protein</fullName>
    </recommendedName>
</protein>
<evidence type="ECO:0000256" key="1">
    <source>
        <dbReference type="ARBA" id="ARBA00010990"/>
    </source>
</evidence>
<accession>A0A2N0VKK6</accession>
<dbReference type="InterPro" id="IPR050559">
    <property type="entry name" value="P-Pant_transferase_sf"/>
</dbReference>
<comment type="caution">
    <text evidence="4">The sequence shown here is derived from an EMBL/GenBank/DDBJ whole genome shotgun (WGS) entry which is preliminary data.</text>
</comment>
<evidence type="ECO:0000313" key="4">
    <source>
        <dbReference type="EMBL" id="PKD44694.1"/>
    </source>
</evidence>
<proteinExistence type="inferred from homology"/>
<dbReference type="Proteomes" id="UP000233398">
    <property type="component" value="Unassembled WGS sequence"/>
</dbReference>
<dbReference type="SUPFAM" id="SSF56214">
    <property type="entry name" value="4'-phosphopantetheinyl transferase"/>
    <property type="match status" value="1"/>
</dbReference>
<dbReference type="InterPro" id="IPR037143">
    <property type="entry name" value="4-PPantetheinyl_Trfase_dom_sf"/>
</dbReference>
<comment type="similarity">
    <text evidence="1">Belongs to the P-Pant transferase superfamily. Gsp/Sfp/HetI/AcpT family.</text>
</comment>
<organism evidence="4 5">
    <name type="scientific">Rhodohalobacter barkolensis</name>
    <dbReference type="NCBI Taxonomy" id="2053187"/>
    <lineage>
        <taxon>Bacteria</taxon>
        <taxon>Pseudomonadati</taxon>
        <taxon>Balneolota</taxon>
        <taxon>Balneolia</taxon>
        <taxon>Balneolales</taxon>
        <taxon>Balneolaceae</taxon>
        <taxon>Rhodohalobacter</taxon>
    </lineage>
</organism>
<keyword evidence="5" id="KW-1185">Reference proteome</keyword>
<dbReference type="InterPro" id="IPR008278">
    <property type="entry name" value="4-PPantetheinyl_Trfase_dom"/>
</dbReference>
<dbReference type="PANTHER" id="PTHR12215:SF10">
    <property type="entry name" value="L-AMINOADIPATE-SEMIALDEHYDE DEHYDROGENASE-PHOSPHOPANTETHEINYL TRANSFERASE"/>
    <property type="match status" value="1"/>
</dbReference>
<dbReference type="PANTHER" id="PTHR12215">
    <property type="entry name" value="PHOSPHOPANTETHEINE TRANSFERASE"/>
    <property type="match status" value="1"/>
</dbReference>
<dbReference type="GO" id="GO:0008897">
    <property type="term" value="F:holo-[acyl-carrier-protein] synthase activity"/>
    <property type="evidence" value="ECO:0007669"/>
    <property type="project" value="InterPro"/>
</dbReference>
<dbReference type="GO" id="GO:0000287">
    <property type="term" value="F:magnesium ion binding"/>
    <property type="evidence" value="ECO:0007669"/>
    <property type="project" value="InterPro"/>
</dbReference>